<evidence type="ECO:0000256" key="2">
    <source>
        <dbReference type="ARBA" id="ARBA00009813"/>
    </source>
</evidence>
<dbReference type="InterPro" id="IPR051470">
    <property type="entry name" value="Thiol:disulfide_interchange"/>
</dbReference>
<dbReference type="InterPro" id="IPR009094">
    <property type="entry name" value="DiS-bond_isomerase_DsbC/G_N_sf"/>
</dbReference>
<dbReference type="PANTHER" id="PTHR35272">
    <property type="entry name" value="THIOL:DISULFIDE INTERCHANGE PROTEIN DSBC-RELATED"/>
    <property type="match status" value="1"/>
</dbReference>
<evidence type="ECO:0000256" key="3">
    <source>
        <dbReference type="ARBA" id="ARBA00022729"/>
    </source>
</evidence>
<dbReference type="Gene3D" id="3.10.450.70">
    <property type="entry name" value="Disulphide bond isomerase, DsbC/G, N-terminal"/>
    <property type="match status" value="1"/>
</dbReference>
<feature type="domain" description="Thioredoxin-like fold" evidence="9">
    <location>
        <begin position="170"/>
        <end position="290"/>
    </location>
</feature>
<gene>
    <name evidence="10" type="ORF">HMPREF9123_0354</name>
</gene>
<comment type="similarity">
    <text evidence="2 7">Belongs to the thioredoxin family. DsbC subfamily.</text>
</comment>
<dbReference type="InterPro" id="IPR036249">
    <property type="entry name" value="Thioredoxin-like_sf"/>
</dbReference>
<evidence type="ECO:0000256" key="7">
    <source>
        <dbReference type="RuleBase" id="RU364038"/>
    </source>
</evidence>
<keyword evidence="11" id="KW-1185">Reference proteome</keyword>
<dbReference type="HOGENOM" id="CLU_083593_1_0_4"/>
<evidence type="ECO:0000313" key="10">
    <source>
        <dbReference type="EMBL" id="EGF11913.1"/>
    </source>
</evidence>
<dbReference type="Pfam" id="PF10411">
    <property type="entry name" value="DsbC_N"/>
    <property type="match status" value="1"/>
</dbReference>
<evidence type="ECO:0000259" key="8">
    <source>
        <dbReference type="Pfam" id="PF10411"/>
    </source>
</evidence>
<organism evidence="10 11">
    <name type="scientific">Neisseria bacilliformis ATCC BAA-1200</name>
    <dbReference type="NCBI Taxonomy" id="888742"/>
    <lineage>
        <taxon>Bacteria</taxon>
        <taxon>Pseudomonadati</taxon>
        <taxon>Pseudomonadota</taxon>
        <taxon>Betaproteobacteria</taxon>
        <taxon>Neisseriales</taxon>
        <taxon>Neisseriaceae</taxon>
        <taxon>Neisseria</taxon>
    </lineage>
</organism>
<comment type="subcellular location">
    <subcellularLocation>
        <location evidence="1 7">Periplasm</location>
    </subcellularLocation>
</comment>
<comment type="function">
    <text evidence="7">Required for disulfide bond formation in some periplasmic proteins. Acts by transferring its disulfide bond to other proteins and is reduced in the process.</text>
</comment>
<evidence type="ECO:0000256" key="5">
    <source>
        <dbReference type="ARBA" id="ARBA00023157"/>
    </source>
</evidence>
<name>F2B9C9_9NEIS</name>
<dbReference type="CDD" id="cd03020">
    <property type="entry name" value="DsbA_DsbC_DsbG"/>
    <property type="match status" value="1"/>
</dbReference>
<dbReference type="Proteomes" id="UP000004105">
    <property type="component" value="Unassembled WGS sequence"/>
</dbReference>
<dbReference type="EMBL" id="AFAY01000006">
    <property type="protein sequence ID" value="EGF11913.1"/>
    <property type="molecule type" value="Genomic_DNA"/>
</dbReference>
<sequence>MPQAAAFVMQNGRRRRRFFGIMAAFCNLENQEDMNRKLMSALSAAFLMLAACGENQAQVANHGAKSAAKPAPAARLDPTVEKNIRTKLEKAYAEQQIKVQAVYATPLAHLYEVVLSGKTVVYTDAQADYMLVGDFIDVKNRKSLTDERNAELSAVEFDSLPFDKAIKEVRGNGQLKIAVFSDPDCPYCKRLEHEFEKMTDITIYNFMMPLASLHPDAARKAEQIWCQPDRTAAWTTWMRKGNMPPKAAACDNPVAETTSLGEQLGFNGTPALVFPNGKTQAGFSPLPHLEKLIRDNQKK</sequence>
<dbReference type="InterPro" id="IPR033954">
    <property type="entry name" value="DiS-bond_Isoase_DsbC/G"/>
</dbReference>
<dbReference type="PANTHER" id="PTHR35272:SF3">
    <property type="entry name" value="THIOL:DISULFIDE INTERCHANGE PROTEIN DSBC"/>
    <property type="match status" value="1"/>
</dbReference>
<evidence type="ECO:0000256" key="1">
    <source>
        <dbReference type="ARBA" id="ARBA00004418"/>
    </source>
</evidence>
<keyword evidence="5" id="KW-1015">Disulfide bond</keyword>
<keyword evidence="4 7" id="KW-0574">Periplasm</keyword>
<dbReference type="InterPro" id="IPR012336">
    <property type="entry name" value="Thioredoxin-like_fold"/>
</dbReference>
<accession>F2B9C9</accession>
<protein>
    <recommendedName>
        <fullName evidence="7">Thiol:disulfide interchange protein</fullName>
    </recommendedName>
</protein>
<dbReference type="SUPFAM" id="SSF52833">
    <property type="entry name" value="Thioredoxin-like"/>
    <property type="match status" value="1"/>
</dbReference>
<keyword evidence="6 7" id="KW-0676">Redox-active center</keyword>
<keyword evidence="3 7" id="KW-0732">Signal</keyword>
<evidence type="ECO:0000256" key="4">
    <source>
        <dbReference type="ARBA" id="ARBA00022764"/>
    </source>
</evidence>
<comment type="caution">
    <text evidence="10">The sequence shown here is derived from an EMBL/GenBank/DDBJ whole genome shotgun (WGS) entry which is preliminary data.</text>
</comment>
<dbReference type="InterPro" id="IPR018950">
    <property type="entry name" value="DiS-bond_isomerase_DsbC/G_N"/>
</dbReference>
<dbReference type="SUPFAM" id="SSF54423">
    <property type="entry name" value="DsbC/DsbG N-terminal domain-like"/>
    <property type="match status" value="1"/>
</dbReference>
<dbReference type="AlphaFoldDB" id="F2B9C9"/>
<dbReference type="GO" id="GO:0042597">
    <property type="term" value="C:periplasmic space"/>
    <property type="evidence" value="ECO:0007669"/>
    <property type="project" value="UniProtKB-SubCell"/>
</dbReference>
<evidence type="ECO:0000259" key="9">
    <source>
        <dbReference type="Pfam" id="PF13098"/>
    </source>
</evidence>
<evidence type="ECO:0000256" key="6">
    <source>
        <dbReference type="ARBA" id="ARBA00023284"/>
    </source>
</evidence>
<proteinExistence type="inferred from homology"/>
<dbReference type="Gene3D" id="3.40.30.10">
    <property type="entry name" value="Glutaredoxin"/>
    <property type="match status" value="1"/>
</dbReference>
<feature type="domain" description="Disulphide bond isomerase DsbC/G N-terminal" evidence="8">
    <location>
        <begin position="74"/>
        <end position="146"/>
    </location>
</feature>
<dbReference type="Pfam" id="PF13098">
    <property type="entry name" value="Thioredoxin_2"/>
    <property type="match status" value="1"/>
</dbReference>
<dbReference type="STRING" id="267212.GCA_001063965_01270"/>
<reference evidence="10 11" key="1">
    <citation type="submission" date="2011-02" db="EMBL/GenBank/DDBJ databases">
        <authorList>
            <person name="Muzny D."/>
            <person name="Qin X."/>
            <person name="Deng J."/>
            <person name="Jiang H."/>
            <person name="Liu Y."/>
            <person name="Qu J."/>
            <person name="Song X.-Z."/>
            <person name="Zhang L."/>
            <person name="Thornton R."/>
            <person name="Coyle M."/>
            <person name="Francisco L."/>
            <person name="Jackson L."/>
            <person name="Javaid M."/>
            <person name="Korchina V."/>
            <person name="Kovar C."/>
            <person name="Mata R."/>
            <person name="Mathew T."/>
            <person name="Ngo R."/>
            <person name="Nguyen L."/>
            <person name="Nguyen N."/>
            <person name="Okwuonu G."/>
            <person name="Ongeri F."/>
            <person name="Pham C."/>
            <person name="Simmons D."/>
            <person name="Wilczek-Boney K."/>
            <person name="Hale W."/>
            <person name="Jakkamsetti A."/>
            <person name="Pham P."/>
            <person name="Ruth R."/>
            <person name="San Lucas F."/>
            <person name="Warren J."/>
            <person name="Zhang J."/>
            <person name="Zhao Z."/>
            <person name="Zhou C."/>
            <person name="Zhu D."/>
            <person name="Lee S."/>
            <person name="Bess C."/>
            <person name="Blankenburg K."/>
            <person name="Forbes L."/>
            <person name="Fu Q."/>
            <person name="Gubbala S."/>
            <person name="Hirani K."/>
            <person name="Jayaseelan J.C."/>
            <person name="Lara F."/>
            <person name="Munidasa M."/>
            <person name="Palculict T."/>
            <person name="Patil S."/>
            <person name="Pu L.-L."/>
            <person name="Saada N."/>
            <person name="Tang L."/>
            <person name="Weissenberger G."/>
            <person name="Zhu Y."/>
            <person name="Hemphill L."/>
            <person name="Shang Y."/>
            <person name="Youmans B."/>
            <person name="Ayvaz T."/>
            <person name="Ross M."/>
            <person name="Santibanez J."/>
            <person name="Aqrawi P."/>
            <person name="Gross S."/>
            <person name="Joshi V."/>
            <person name="Fowler G."/>
            <person name="Nazareth L."/>
            <person name="Reid J."/>
            <person name="Worley K."/>
            <person name="Petrosino J."/>
            <person name="Highlander S."/>
            <person name="Gibbs R."/>
        </authorList>
    </citation>
    <scope>NUCLEOTIDE SEQUENCE [LARGE SCALE GENOMIC DNA]</scope>
    <source>
        <strain evidence="10 11">ATCC BAA-1200</strain>
    </source>
</reference>
<evidence type="ECO:0000313" key="11">
    <source>
        <dbReference type="Proteomes" id="UP000004105"/>
    </source>
</evidence>